<sequence>MVPGVKLYENRNRGLKPLGAEVYLTPALMPGSKRRALLAGFSPNPSFSLDKSPPINFSWLGELPCTGKSFFHRVVISHTLKNQFFIAW</sequence>
<dbReference type="EMBL" id="QWGR01000009">
    <property type="protein sequence ID" value="RIJ47127.1"/>
    <property type="molecule type" value="Genomic_DNA"/>
</dbReference>
<evidence type="ECO:0000313" key="2">
    <source>
        <dbReference type="Proteomes" id="UP000265926"/>
    </source>
</evidence>
<dbReference type="Proteomes" id="UP000265926">
    <property type="component" value="Unassembled WGS sequence"/>
</dbReference>
<name>A0A399SYQ1_9BACT</name>
<comment type="caution">
    <text evidence="1">The sequence shown here is derived from an EMBL/GenBank/DDBJ whole genome shotgun (WGS) entry which is preliminary data.</text>
</comment>
<reference evidence="1 2" key="1">
    <citation type="submission" date="2018-08" db="EMBL/GenBank/DDBJ databases">
        <title>Pallidiluteibacterium maritimus gen. nov., sp. nov., isolated from coastal sediment.</title>
        <authorList>
            <person name="Zhou L.Y."/>
        </authorList>
    </citation>
    <scope>NUCLEOTIDE SEQUENCE [LARGE SCALE GENOMIC DNA]</scope>
    <source>
        <strain evidence="1 2">XSD2</strain>
    </source>
</reference>
<evidence type="ECO:0000313" key="1">
    <source>
        <dbReference type="EMBL" id="RIJ47127.1"/>
    </source>
</evidence>
<protein>
    <submittedName>
        <fullName evidence="1">Uncharacterized protein</fullName>
    </submittedName>
</protein>
<organism evidence="1 2">
    <name type="scientific">Maribellus luteus</name>
    <dbReference type="NCBI Taxonomy" id="2305463"/>
    <lineage>
        <taxon>Bacteria</taxon>
        <taxon>Pseudomonadati</taxon>
        <taxon>Bacteroidota</taxon>
        <taxon>Bacteroidia</taxon>
        <taxon>Marinilabiliales</taxon>
        <taxon>Prolixibacteraceae</taxon>
        <taxon>Maribellus</taxon>
    </lineage>
</organism>
<proteinExistence type="predicted"/>
<accession>A0A399SYQ1</accession>
<keyword evidence="2" id="KW-1185">Reference proteome</keyword>
<gene>
    <name evidence="1" type="ORF">D1614_15310</name>
</gene>
<dbReference type="AlphaFoldDB" id="A0A399SYQ1"/>